<accession>A0ABT1S898</accession>
<protein>
    <submittedName>
        <fullName evidence="1">Cytidylate kinase-like family protein</fullName>
    </submittedName>
</protein>
<organism evidence="1 2">
    <name type="scientific">Tissierella carlieri</name>
    <dbReference type="NCBI Taxonomy" id="689904"/>
    <lineage>
        <taxon>Bacteria</taxon>
        <taxon>Bacillati</taxon>
        <taxon>Bacillota</taxon>
        <taxon>Tissierellia</taxon>
        <taxon>Tissierellales</taxon>
        <taxon>Tissierellaceae</taxon>
        <taxon>Tissierella</taxon>
    </lineage>
</organism>
<dbReference type="RefSeq" id="WP_256310534.1">
    <property type="nucleotide sequence ID" value="NZ_JANGAC010000002.1"/>
</dbReference>
<comment type="caution">
    <text evidence="1">The sequence shown here is derived from an EMBL/GenBank/DDBJ whole genome shotgun (WGS) entry which is preliminary data.</text>
</comment>
<keyword evidence="2" id="KW-1185">Reference proteome</keyword>
<evidence type="ECO:0000313" key="2">
    <source>
        <dbReference type="Proteomes" id="UP001524478"/>
    </source>
</evidence>
<proteinExistence type="predicted"/>
<reference evidence="1 2" key="1">
    <citation type="submission" date="2022-06" db="EMBL/GenBank/DDBJ databases">
        <title>Isolation of gut microbiota from human fecal samples.</title>
        <authorList>
            <person name="Pamer E.G."/>
            <person name="Barat B."/>
            <person name="Waligurski E."/>
            <person name="Medina S."/>
            <person name="Paddock L."/>
            <person name="Mostad J."/>
        </authorList>
    </citation>
    <scope>NUCLEOTIDE SEQUENCE [LARGE SCALE GENOMIC DNA]</scope>
    <source>
        <strain evidence="1 2">DFI.7.95</strain>
    </source>
</reference>
<gene>
    <name evidence="1" type="ORF">NE686_04065</name>
</gene>
<name>A0ABT1S898_9FIRM</name>
<dbReference type="InterPro" id="IPR027417">
    <property type="entry name" value="P-loop_NTPase"/>
</dbReference>
<dbReference type="EMBL" id="JANGAC010000002">
    <property type="protein sequence ID" value="MCQ4922247.1"/>
    <property type="molecule type" value="Genomic_DNA"/>
</dbReference>
<sequence>MNQIITIGREFGSGGREIGRRLAEKLKFAYYDQEIITEMVKRTHFTEEYIQRIEENGVLPLLPITVGRTFITRSPHMQEQGLLLFTEQSKIIKEMAKQSDCVIVGRCANYVLREYQPFRIFVYADMNFKIARSRKKGKELTNLSDKELKKKILSVDKSRAKYHQFCSNEIWGEKSNYDLCINTSLIDIKDSIYGIKKFVKK</sequence>
<dbReference type="Pfam" id="PF13189">
    <property type="entry name" value="Cytidylate_kin2"/>
    <property type="match status" value="1"/>
</dbReference>
<evidence type="ECO:0000313" key="1">
    <source>
        <dbReference type="EMBL" id="MCQ4922247.1"/>
    </source>
</evidence>
<dbReference type="Proteomes" id="UP001524478">
    <property type="component" value="Unassembled WGS sequence"/>
</dbReference>
<dbReference type="Gene3D" id="3.40.50.300">
    <property type="entry name" value="P-loop containing nucleotide triphosphate hydrolases"/>
    <property type="match status" value="1"/>
</dbReference>
<dbReference type="SUPFAM" id="SSF52540">
    <property type="entry name" value="P-loop containing nucleoside triphosphate hydrolases"/>
    <property type="match status" value="1"/>
</dbReference>